<sequence>MPLTAPIIHCHSQRPLLIATHRAHYSLPLTAPIIHCHSLRPLLTATHRAHYS</sequence>
<organism evidence="1 2">
    <name type="scientific">Caligus rogercresseyi</name>
    <name type="common">Sea louse</name>
    <dbReference type="NCBI Taxonomy" id="217165"/>
    <lineage>
        <taxon>Eukaryota</taxon>
        <taxon>Metazoa</taxon>
        <taxon>Ecdysozoa</taxon>
        <taxon>Arthropoda</taxon>
        <taxon>Crustacea</taxon>
        <taxon>Multicrustacea</taxon>
        <taxon>Hexanauplia</taxon>
        <taxon>Copepoda</taxon>
        <taxon>Siphonostomatoida</taxon>
        <taxon>Caligidae</taxon>
        <taxon>Caligus</taxon>
    </lineage>
</organism>
<dbReference type="EMBL" id="CP045897">
    <property type="protein sequence ID" value="QQP51255.1"/>
    <property type="molecule type" value="Genomic_DNA"/>
</dbReference>
<keyword evidence="2" id="KW-1185">Reference proteome</keyword>
<reference evidence="2" key="1">
    <citation type="submission" date="2021-01" db="EMBL/GenBank/DDBJ databases">
        <title>Caligus Genome Assembly.</title>
        <authorList>
            <person name="Gallardo-Escarate C."/>
        </authorList>
    </citation>
    <scope>NUCLEOTIDE SEQUENCE [LARGE SCALE GENOMIC DNA]</scope>
</reference>
<gene>
    <name evidence="1" type="ORF">FKW44_012565</name>
</gene>
<dbReference type="Proteomes" id="UP000595437">
    <property type="component" value="Chromosome 8"/>
</dbReference>
<dbReference type="AlphaFoldDB" id="A0A7T8HKN7"/>
<proteinExistence type="predicted"/>
<name>A0A7T8HKN7_CALRO</name>
<evidence type="ECO:0000313" key="1">
    <source>
        <dbReference type="EMBL" id="QQP51255.1"/>
    </source>
</evidence>
<protein>
    <submittedName>
        <fullName evidence="1">Uncharacterized protein</fullName>
    </submittedName>
</protein>
<accession>A0A7T8HKN7</accession>
<evidence type="ECO:0000313" key="2">
    <source>
        <dbReference type="Proteomes" id="UP000595437"/>
    </source>
</evidence>